<feature type="transmembrane region" description="Helical" evidence="2">
    <location>
        <begin position="143"/>
        <end position="161"/>
    </location>
</feature>
<keyword evidence="2" id="KW-1133">Transmembrane helix</keyword>
<protein>
    <submittedName>
        <fullName evidence="3">MFS transporter</fullName>
    </submittedName>
</protein>
<feature type="transmembrane region" description="Helical" evidence="2">
    <location>
        <begin position="290"/>
        <end position="307"/>
    </location>
</feature>
<evidence type="ECO:0000313" key="4">
    <source>
        <dbReference type="Proteomes" id="UP000322267"/>
    </source>
</evidence>
<feature type="transmembrane region" description="Helical" evidence="2">
    <location>
        <begin position="380"/>
        <end position="399"/>
    </location>
</feature>
<keyword evidence="2" id="KW-0812">Transmembrane</keyword>
<feature type="transmembrane region" description="Helical" evidence="2">
    <location>
        <begin position="74"/>
        <end position="96"/>
    </location>
</feature>
<comment type="caution">
    <text evidence="3">The sequence shown here is derived from an EMBL/GenBank/DDBJ whole genome shotgun (WGS) entry which is preliminary data.</text>
</comment>
<dbReference type="InterPro" id="IPR052528">
    <property type="entry name" value="Sugar_transport-like"/>
</dbReference>
<dbReference type="AlphaFoldDB" id="A0A5D4NL76"/>
<dbReference type="Proteomes" id="UP000322267">
    <property type="component" value="Unassembled WGS sequence"/>
</dbReference>
<accession>A0A5D4NL76</accession>
<dbReference type="GO" id="GO:0005886">
    <property type="term" value="C:plasma membrane"/>
    <property type="evidence" value="ECO:0007669"/>
    <property type="project" value="UniProtKB-SubCell"/>
</dbReference>
<dbReference type="InterPro" id="IPR011701">
    <property type="entry name" value="MFS"/>
</dbReference>
<evidence type="ECO:0000256" key="2">
    <source>
        <dbReference type="SAM" id="Phobius"/>
    </source>
</evidence>
<feature type="transmembrane region" description="Helical" evidence="2">
    <location>
        <begin position="224"/>
        <end position="245"/>
    </location>
</feature>
<dbReference type="OrthoDB" id="1704268at2"/>
<comment type="subcellular location">
    <subcellularLocation>
        <location evidence="1">Cell membrane</location>
        <topology evidence="1">Multi-pass membrane protein</topology>
    </subcellularLocation>
</comment>
<sequence length="422" mass="46992">MKLNKNEKLSIYNGIASTVSTNAVNGYIPLFAIGVLGASNTQMGLITSLPSIIGMLALIPGAMWLNRVKSKKKFAVASTLSTRLLFMLILFVPFLSPQYAPWALVGLIALLNFPGALSGLSWQSMIGDLVPEERRGGFFSSRNRWTTITAMIVTFSTGFFLEQFNENSVFPYQILFIAGFGFALMEVYYLIKHKEEPAEPTASEEKEVVEKKKFSLEVFKHKPYVAFIICALLFNFGAQMGWSIFSIYQIREAHATALWFSMFSVTNQLSQIVSIKWWAKYADKYGNTMLLFVAAAGMATAPALMIVSTNLYYITFINLWIGIFVAGTNLLLFNQLLNSSPQKQLTTYIANYNFLLAFIGFLAPQFGVLLLNQIGMQSAMLSTSLVRMMGALAFLFAALKMLARQRTRSGDSHNPKNVELAP</sequence>
<dbReference type="PANTHER" id="PTHR23526">
    <property type="entry name" value="INTEGRAL MEMBRANE TRANSPORT PROTEIN-RELATED"/>
    <property type="match status" value="1"/>
</dbReference>
<feature type="transmembrane region" description="Helical" evidence="2">
    <location>
        <begin position="102"/>
        <end position="122"/>
    </location>
</feature>
<feature type="transmembrane region" description="Helical" evidence="2">
    <location>
        <begin position="12"/>
        <end position="37"/>
    </location>
</feature>
<feature type="transmembrane region" description="Helical" evidence="2">
    <location>
        <begin position="43"/>
        <end position="65"/>
    </location>
</feature>
<proteinExistence type="predicted"/>
<reference evidence="3 4" key="1">
    <citation type="submission" date="2019-08" db="EMBL/GenBank/DDBJ databases">
        <title>Bacillus genomes from the desert of Cuatro Cienegas, Coahuila.</title>
        <authorList>
            <person name="Olmedo-Alvarez G."/>
        </authorList>
    </citation>
    <scope>NUCLEOTIDE SEQUENCE [LARGE SCALE GENOMIC DNA]</scope>
    <source>
        <strain evidence="3 4">CH34_1T</strain>
    </source>
</reference>
<keyword evidence="2" id="KW-0472">Membrane</keyword>
<dbReference type="InterPro" id="IPR036259">
    <property type="entry name" value="MFS_trans_sf"/>
</dbReference>
<feature type="transmembrane region" description="Helical" evidence="2">
    <location>
        <begin position="173"/>
        <end position="191"/>
    </location>
</feature>
<evidence type="ECO:0000256" key="1">
    <source>
        <dbReference type="ARBA" id="ARBA00004651"/>
    </source>
</evidence>
<dbReference type="GO" id="GO:0022857">
    <property type="term" value="F:transmembrane transporter activity"/>
    <property type="evidence" value="ECO:0007669"/>
    <property type="project" value="InterPro"/>
</dbReference>
<dbReference type="Pfam" id="PF07690">
    <property type="entry name" value="MFS_1"/>
    <property type="match status" value="1"/>
</dbReference>
<feature type="transmembrane region" description="Helical" evidence="2">
    <location>
        <begin position="354"/>
        <end position="374"/>
    </location>
</feature>
<organism evidence="3 4">
    <name type="scientific">Rossellomorea vietnamensis</name>
    <dbReference type="NCBI Taxonomy" id="218284"/>
    <lineage>
        <taxon>Bacteria</taxon>
        <taxon>Bacillati</taxon>
        <taxon>Bacillota</taxon>
        <taxon>Bacilli</taxon>
        <taxon>Bacillales</taxon>
        <taxon>Bacillaceae</taxon>
        <taxon>Rossellomorea</taxon>
    </lineage>
</organism>
<evidence type="ECO:0000313" key="3">
    <source>
        <dbReference type="EMBL" id="TYS14847.1"/>
    </source>
</evidence>
<feature type="transmembrane region" description="Helical" evidence="2">
    <location>
        <begin position="313"/>
        <end position="333"/>
    </location>
</feature>
<dbReference type="EMBL" id="VTEI01000011">
    <property type="protein sequence ID" value="TYS14847.1"/>
    <property type="molecule type" value="Genomic_DNA"/>
</dbReference>
<dbReference type="PANTHER" id="PTHR23526:SF2">
    <property type="entry name" value="MAJOR FACILITATOR SUPERFAMILY (MFS) PROFILE DOMAIN-CONTAINING PROTEIN"/>
    <property type="match status" value="1"/>
</dbReference>
<name>A0A5D4NL76_9BACI</name>
<gene>
    <name evidence="3" type="ORF">FZC78_17600</name>
</gene>
<dbReference type="SUPFAM" id="SSF103473">
    <property type="entry name" value="MFS general substrate transporter"/>
    <property type="match status" value="1"/>
</dbReference>
<dbReference type="Gene3D" id="1.20.1250.20">
    <property type="entry name" value="MFS general substrate transporter like domains"/>
    <property type="match status" value="1"/>
</dbReference>
<dbReference type="RefSeq" id="WP_148941409.1">
    <property type="nucleotide sequence ID" value="NZ_VTEI01000011.1"/>
</dbReference>